<accession>A0AAV7R9K9</accession>
<name>A0AAV7R9K9_PLEWA</name>
<protein>
    <submittedName>
        <fullName evidence="2">Uncharacterized protein</fullName>
    </submittedName>
</protein>
<keyword evidence="3" id="KW-1185">Reference proteome</keyword>
<reference evidence="2" key="1">
    <citation type="journal article" date="2022" name="bioRxiv">
        <title>Sequencing and chromosome-scale assembly of the giantPleurodeles waltlgenome.</title>
        <authorList>
            <person name="Brown T."/>
            <person name="Elewa A."/>
            <person name="Iarovenko S."/>
            <person name="Subramanian E."/>
            <person name="Araus A.J."/>
            <person name="Petzold A."/>
            <person name="Susuki M."/>
            <person name="Suzuki K.-i.T."/>
            <person name="Hayashi T."/>
            <person name="Toyoda A."/>
            <person name="Oliveira C."/>
            <person name="Osipova E."/>
            <person name="Leigh N.D."/>
            <person name="Simon A."/>
            <person name="Yun M.H."/>
        </authorList>
    </citation>
    <scope>NUCLEOTIDE SEQUENCE</scope>
    <source>
        <strain evidence="2">20211129_DDA</strain>
        <tissue evidence="2">Liver</tissue>
    </source>
</reference>
<evidence type="ECO:0000313" key="3">
    <source>
        <dbReference type="Proteomes" id="UP001066276"/>
    </source>
</evidence>
<evidence type="ECO:0000256" key="1">
    <source>
        <dbReference type="SAM" id="Phobius"/>
    </source>
</evidence>
<organism evidence="2 3">
    <name type="scientific">Pleurodeles waltl</name>
    <name type="common">Iberian ribbed newt</name>
    <dbReference type="NCBI Taxonomy" id="8319"/>
    <lineage>
        <taxon>Eukaryota</taxon>
        <taxon>Metazoa</taxon>
        <taxon>Chordata</taxon>
        <taxon>Craniata</taxon>
        <taxon>Vertebrata</taxon>
        <taxon>Euteleostomi</taxon>
        <taxon>Amphibia</taxon>
        <taxon>Batrachia</taxon>
        <taxon>Caudata</taxon>
        <taxon>Salamandroidea</taxon>
        <taxon>Salamandridae</taxon>
        <taxon>Pleurodelinae</taxon>
        <taxon>Pleurodeles</taxon>
    </lineage>
</organism>
<gene>
    <name evidence="2" type="ORF">NDU88_001993</name>
</gene>
<keyword evidence="1" id="KW-0812">Transmembrane</keyword>
<dbReference type="AlphaFoldDB" id="A0AAV7R9K9"/>
<dbReference type="EMBL" id="JANPWB010000009">
    <property type="protein sequence ID" value="KAJ1149176.1"/>
    <property type="molecule type" value="Genomic_DNA"/>
</dbReference>
<comment type="caution">
    <text evidence="2">The sequence shown here is derived from an EMBL/GenBank/DDBJ whole genome shotgun (WGS) entry which is preliminary data.</text>
</comment>
<keyword evidence="1" id="KW-1133">Transmembrane helix</keyword>
<feature type="transmembrane region" description="Helical" evidence="1">
    <location>
        <begin position="60"/>
        <end position="80"/>
    </location>
</feature>
<sequence length="109" mass="11621">MNSTEKRTTRAAPQRLQPQARVPIISVLCTNTPRGGPSPRISLSPGGGPHLVSSPHMRRCVAGTSVDFGVLLCVVFPVWMSSGIGVGGRATWEEKQIIKVSRGVLRMGS</sequence>
<keyword evidence="1" id="KW-0472">Membrane</keyword>
<dbReference type="Proteomes" id="UP001066276">
    <property type="component" value="Chromosome 5"/>
</dbReference>
<proteinExistence type="predicted"/>
<evidence type="ECO:0000313" key="2">
    <source>
        <dbReference type="EMBL" id="KAJ1149176.1"/>
    </source>
</evidence>